<protein>
    <submittedName>
        <fullName evidence="7">Uncharacterized protein</fullName>
    </submittedName>
</protein>
<reference evidence="7" key="1">
    <citation type="submission" date="2023-06" db="EMBL/GenBank/DDBJ databases">
        <title>Genome-scale phylogeny and comparative genomics of the fungal order Sordariales.</title>
        <authorList>
            <consortium name="Lawrence Berkeley National Laboratory"/>
            <person name="Hensen N."/>
            <person name="Bonometti L."/>
            <person name="Westerberg I."/>
            <person name="Brannstrom I.O."/>
            <person name="Guillou S."/>
            <person name="Cros-Aarteil S."/>
            <person name="Calhoun S."/>
            <person name="Haridas S."/>
            <person name="Kuo A."/>
            <person name="Mondo S."/>
            <person name="Pangilinan J."/>
            <person name="Riley R."/>
            <person name="Labutti K."/>
            <person name="Andreopoulos B."/>
            <person name="Lipzen A."/>
            <person name="Chen C."/>
            <person name="Yanf M."/>
            <person name="Daum C."/>
            <person name="Ng V."/>
            <person name="Clum A."/>
            <person name="Steindorff A."/>
            <person name="Ohm R."/>
            <person name="Martin F."/>
            <person name="Silar P."/>
            <person name="Natvig D."/>
            <person name="Lalanne C."/>
            <person name="Gautier V."/>
            <person name="Ament-Velasquez S.L."/>
            <person name="Kruys A."/>
            <person name="Hutchinson M.I."/>
            <person name="Powell A.J."/>
            <person name="Barry K."/>
            <person name="Miller A.N."/>
            <person name="Grigoriev I.V."/>
            <person name="Debuchy R."/>
            <person name="Gladieux P."/>
            <person name="Thoren M.H."/>
            <person name="Johannesson H."/>
        </authorList>
    </citation>
    <scope>NUCLEOTIDE SEQUENCE</scope>
    <source>
        <strain evidence="7">CBS 606.72</strain>
    </source>
</reference>
<evidence type="ECO:0000256" key="5">
    <source>
        <dbReference type="ARBA" id="ARBA00023136"/>
    </source>
</evidence>
<dbReference type="EMBL" id="JAULSU010000001">
    <property type="protein sequence ID" value="KAK0631233.1"/>
    <property type="molecule type" value="Genomic_DNA"/>
</dbReference>
<dbReference type="InterPro" id="IPR009311">
    <property type="entry name" value="IFI6/IFI27-like"/>
</dbReference>
<keyword evidence="5" id="KW-0472">Membrane</keyword>
<evidence type="ECO:0000256" key="3">
    <source>
        <dbReference type="ARBA" id="ARBA00022692"/>
    </source>
</evidence>
<sequence>MVLPALLLQALCAPIPTSHAWRTAFESLPQSDTEQIVDAGLHVEKPGVPLPQIDDLVNLIKSPGLLRDIAEMIAKQPMVSEASEFLSSKLLELQSLAAVKVDRLQESGIANSMEGLAKTILKEIEKILQTAREEWAPALREAYDRAYTAAKGHFVELVKYVEEHPGEAALKILLTLLALGILAQLMPLSLDALGFRVLGPRAGSFAAWFQSTYGGHVTKGSVMAYLQSLGMTVGKTGVFLA</sequence>
<evidence type="ECO:0000256" key="6">
    <source>
        <dbReference type="SAM" id="SignalP"/>
    </source>
</evidence>
<evidence type="ECO:0000256" key="1">
    <source>
        <dbReference type="ARBA" id="ARBA00004141"/>
    </source>
</evidence>
<proteinExistence type="inferred from homology"/>
<keyword evidence="8" id="KW-1185">Reference proteome</keyword>
<evidence type="ECO:0000313" key="8">
    <source>
        <dbReference type="Proteomes" id="UP001175000"/>
    </source>
</evidence>
<accession>A0AA39XC69</accession>
<dbReference type="PANTHER" id="PTHR16932:SF18">
    <property type="entry name" value="INTERFERON, ALPHA-INDUCIBLE PROTEIN 27-LIKE 2"/>
    <property type="match status" value="1"/>
</dbReference>
<dbReference type="Gene3D" id="6.10.110.10">
    <property type="match status" value="1"/>
</dbReference>
<dbReference type="Proteomes" id="UP001175000">
    <property type="component" value="Unassembled WGS sequence"/>
</dbReference>
<evidence type="ECO:0000256" key="2">
    <source>
        <dbReference type="ARBA" id="ARBA00007262"/>
    </source>
</evidence>
<dbReference type="AlphaFoldDB" id="A0AA39XC69"/>
<keyword evidence="4" id="KW-1133">Transmembrane helix</keyword>
<dbReference type="InterPro" id="IPR038213">
    <property type="entry name" value="IFI6/IFI27-like_sf"/>
</dbReference>
<feature type="chain" id="PRO_5041439798" evidence="6">
    <location>
        <begin position="21"/>
        <end position="241"/>
    </location>
</feature>
<evidence type="ECO:0000256" key="4">
    <source>
        <dbReference type="ARBA" id="ARBA00022989"/>
    </source>
</evidence>
<dbReference type="GO" id="GO:0016020">
    <property type="term" value="C:membrane"/>
    <property type="evidence" value="ECO:0007669"/>
    <property type="project" value="UniProtKB-SubCell"/>
</dbReference>
<comment type="similarity">
    <text evidence="2">Belongs to the IFI6/IFI27 family.</text>
</comment>
<dbReference type="PANTHER" id="PTHR16932">
    <property type="entry name" value="INTERFERON ALPHA-INDUCIBLE PROTEIN 27"/>
    <property type="match status" value="1"/>
</dbReference>
<dbReference type="Pfam" id="PF06140">
    <property type="entry name" value="Ifi-6-16"/>
    <property type="match status" value="1"/>
</dbReference>
<comment type="caution">
    <text evidence="7">The sequence shown here is derived from an EMBL/GenBank/DDBJ whole genome shotgun (WGS) entry which is preliminary data.</text>
</comment>
<gene>
    <name evidence="7" type="ORF">B0T14DRAFT_501340</name>
</gene>
<name>A0AA39XC69_9PEZI</name>
<keyword evidence="6" id="KW-0732">Signal</keyword>
<keyword evidence="3" id="KW-0812">Transmembrane</keyword>
<comment type="subcellular location">
    <subcellularLocation>
        <location evidence="1">Membrane</location>
        <topology evidence="1">Multi-pass membrane protein</topology>
    </subcellularLocation>
</comment>
<evidence type="ECO:0000313" key="7">
    <source>
        <dbReference type="EMBL" id="KAK0631233.1"/>
    </source>
</evidence>
<organism evidence="7 8">
    <name type="scientific">Immersiella caudata</name>
    <dbReference type="NCBI Taxonomy" id="314043"/>
    <lineage>
        <taxon>Eukaryota</taxon>
        <taxon>Fungi</taxon>
        <taxon>Dikarya</taxon>
        <taxon>Ascomycota</taxon>
        <taxon>Pezizomycotina</taxon>
        <taxon>Sordariomycetes</taxon>
        <taxon>Sordariomycetidae</taxon>
        <taxon>Sordariales</taxon>
        <taxon>Lasiosphaeriaceae</taxon>
        <taxon>Immersiella</taxon>
    </lineage>
</organism>
<feature type="signal peptide" evidence="6">
    <location>
        <begin position="1"/>
        <end position="20"/>
    </location>
</feature>